<reference evidence="12" key="1">
    <citation type="journal article" date="2021" name="Open Biol.">
        <title>Shared evolutionary footprints suggest mitochondrial oxidative damage underlies multiple complex I losses in fungi.</title>
        <authorList>
            <person name="Schikora-Tamarit M.A."/>
            <person name="Marcet-Houben M."/>
            <person name="Nosek J."/>
            <person name="Gabaldon T."/>
        </authorList>
    </citation>
    <scope>NUCLEOTIDE SEQUENCE</scope>
    <source>
        <strain evidence="12">CBS6341</strain>
    </source>
</reference>
<dbReference type="Proteomes" id="UP000769528">
    <property type="component" value="Unassembled WGS sequence"/>
</dbReference>
<keyword evidence="5" id="KW-0028">Amino-acid biosynthesis</keyword>
<dbReference type="EC" id="3.1.3.3" evidence="4"/>
<gene>
    <name evidence="12" type="ORF">WICMUC_004809</name>
</gene>
<evidence type="ECO:0000256" key="5">
    <source>
        <dbReference type="ARBA" id="ARBA00022605"/>
    </source>
</evidence>
<dbReference type="SUPFAM" id="SSF56784">
    <property type="entry name" value="HAD-like"/>
    <property type="match status" value="1"/>
</dbReference>
<evidence type="ECO:0000256" key="7">
    <source>
        <dbReference type="ARBA" id="ARBA00022801"/>
    </source>
</evidence>
<evidence type="ECO:0000256" key="2">
    <source>
        <dbReference type="ARBA" id="ARBA00005135"/>
    </source>
</evidence>
<feature type="active site" description="Proton donor" evidence="11">
    <location>
        <position position="103"/>
    </location>
</feature>
<dbReference type="PANTHER" id="PTHR43344">
    <property type="entry name" value="PHOSPHOSERINE PHOSPHATASE"/>
    <property type="match status" value="1"/>
</dbReference>
<dbReference type="InterPro" id="IPR036412">
    <property type="entry name" value="HAD-like_sf"/>
</dbReference>
<evidence type="ECO:0000256" key="4">
    <source>
        <dbReference type="ARBA" id="ARBA00012640"/>
    </source>
</evidence>
<dbReference type="NCBIfam" id="TIGR00338">
    <property type="entry name" value="serB"/>
    <property type="match status" value="1"/>
</dbReference>
<dbReference type="PANTHER" id="PTHR43344:SF2">
    <property type="entry name" value="PHOSPHOSERINE PHOSPHATASE"/>
    <property type="match status" value="1"/>
</dbReference>
<dbReference type="Gene3D" id="3.40.50.1000">
    <property type="entry name" value="HAD superfamily/HAD-like"/>
    <property type="match status" value="1"/>
</dbReference>
<dbReference type="InterPro" id="IPR050582">
    <property type="entry name" value="HAD-like_SerB"/>
</dbReference>
<dbReference type="SFLD" id="SFLDG01137">
    <property type="entry name" value="C1.6.1:_Phosphoserine_Phosphat"/>
    <property type="match status" value="1"/>
</dbReference>
<dbReference type="GO" id="GO:0006564">
    <property type="term" value="P:L-serine biosynthetic process"/>
    <property type="evidence" value="ECO:0007669"/>
    <property type="project" value="UniProtKB-KW"/>
</dbReference>
<reference evidence="12" key="2">
    <citation type="submission" date="2021-01" db="EMBL/GenBank/DDBJ databases">
        <authorList>
            <person name="Schikora-Tamarit M.A."/>
        </authorList>
    </citation>
    <scope>NUCLEOTIDE SEQUENCE</scope>
    <source>
        <strain evidence="12">CBS6341</strain>
    </source>
</reference>
<evidence type="ECO:0000256" key="6">
    <source>
        <dbReference type="ARBA" id="ARBA00022723"/>
    </source>
</evidence>
<dbReference type="InterPro" id="IPR004469">
    <property type="entry name" value="PSP"/>
</dbReference>
<evidence type="ECO:0000256" key="9">
    <source>
        <dbReference type="ARBA" id="ARBA00023299"/>
    </source>
</evidence>
<organism evidence="12 13">
    <name type="scientific">Wickerhamomyces mucosus</name>
    <dbReference type="NCBI Taxonomy" id="1378264"/>
    <lineage>
        <taxon>Eukaryota</taxon>
        <taxon>Fungi</taxon>
        <taxon>Dikarya</taxon>
        <taxon>Ascomycota</taxon>
        <taxon>Saccharomycotina</taxon>
        <taxon>Saccharomycetes</taxon>
        <taxon>Phaffomycetales</taxon>
        <taxon>Wickerhamomycetaceae</taxon>
        <taxon>Wickerhamomyces</taxon>
    </lineage>
</organism>
<name>A0A9P8PFZ0_9ASCO</name>
<sequence>MYVITAIFKHKLDSIDEFLKLKKFLESLPIRIEQIKTLSKDRCYDFQISALEPENNEDDSVLIAKLKQQLTPESIDLSVLVDLTLQKNDELRKEKKLFCFDMDSTLIKQEVIELIASYADVEDQVEAITSRAMNGELDFKQSLHERVALLKGIDSTNIWSELKERLIFTPGDFELMKVLKAKGTKLAVLSGGFINLAEYVKETLNLDYAFANQLEVDDKGILTGNVLGEIVDGDKKAQLTLKIAEDNDIDLQRVVCVGDGSNDLKMMGAVGFGVAWNAKPIVQQQAPSKLNTEKISDILYLLGYSDEEIEKLSSS</sequence>
<keyword evidence="8" id="KW-0460">Magnesium</keyword>
<accession>A0A9P8PFZ0</accession>
<dbReference type="InterPro" id="IPR023214">
    <property type="entry name" value="HAD_sf"/>
</dbReference>
<dbReference type="NCBIfam" id="TIGR01488">
    <property type="entry name" value="HAD-SF-IB"/>
    <property type="match status" value="1"/>
</dbReference>
<dbReference type="GO" id="GO:0005737">
    <property type="term" value="C:cytoplasm"/>
    <property type="evidence" value="ECO:0007669"/>
    <property type="project" value="TreeGrafter"/>
</dbReference>
<dbReference type="Pfam" id="PF00702">
    <property type="entry name" value="Hydrolase"/>
    <property type="match status" value="1"/>
</dbReference>
<feature type="active site" description="Nucleophile" evidence="11">
    <location>
        <position position="101"/>
    </location>
</feature>
<dbReference type="GO" id="GO:0036424">
    <property type="term" value="F:L-phosphoserine phosphatase activity"/>
    <property type="evidence" value="ECO:0007669"/>
    <property type="project" value="InterPro"/>
</dbReference>
<evidence type="ECO:0000313" key="12">
    <source>
        <dbReference type="EMBL" id="KAH3670840.1"/>
    </source>
</evidence>
<evidence type="ECO:0000256" key="3">
    <source>
        <dbReference type="ARBA" id="ARBA00009184"/>
    </source>
</evidence>
<dbReference type="EMBL" id="JAEUBF010001298">
    <property type="protein sequence ID" value="KAH3670840.1"/>
    <property type="molecule type" value="Genomic_DNA"/>
</dbReference>
<keyword evidence="7" id="KW-0378">Hydrolase</keyword>
<evidence type="ECO:0000256" key="10">
    <source>
        <dbReference type="ARBA" id="ARBA00031693"/>
    </source>
</evidence>
<protein>
    <recommendedName>
        <fullName evidence="4">phosphoserine phosphatase</fullName>
        <ecNumber evidence="4">3.1.3.3</ecNumber>
    </recommendedName>
    <alternativeName>
        <fullName evidence="10">O-phosphoserine phosphohydrolase</fullName>
    </alternativeName>
</protein>
<evidence type="ECO:0000313" key="13">
    <source>
        <dbReference type="Proteomes" id="UP000769528"/>
    </source>
</evidence>
<proteinExistence type="inferred from homology"/>
<comment type="caution">
    <text evidence="12">The sequence shown here is derived from an EMBL/GenBank/DDBJ whole genome shotgun (WGS) entry which is preliminary data.</text>
</comment>
<evidence type="ECO:0000256" key="8">
    <source>
        <dbReference type="ARBA" id="ARBA00022842"/>
    </source>
</evidence>
<dbReference type="GO" id="GO:0000287">
    <property type="term" value="F:magnesium ion binding"/>
    <property type="evidence" value="ECO:0007669"/>
    <property type="project" value="TreeGrafter"/>
</dbReference>
<dbReference type="SFLD" id="SFLDF00029">
    <property type="entry name" value="phosphoserine_phosphatase"/>
    <property type="match status" value="1"/>
</dbReference>
<keyword evidence="6" id="KW-0479">Metal-binding</keyword>
<dbReference type="AlphaFoldDB" id="A0A9P8PFZ0"/>
<comment type="pathway">
    <text evidence="2">Amino-acid biosynthesis; L-serine biosynthesis; L-serine from 3-phospho-D-glycerate: step 3/3.</text>
</comment>
<dbReference type="SFLD" id="SFLDS00003">
    <property type="entry name" value="Haloacid_Dehalogenase"/>
    <property type="match status" value="1"/>
</dbReference>
<keyword evidence="13" id="KW-1185">Reference proteome</keyword>
<comment type="similarity">
    <text evidence="3">Belongs to the HAD-like hydrolase superfamily. SerB family.</text>
</comment>
<evidence type="ECO:0000256" key="1">
    <source>
        <dbReference type="ARBA" id="ARBA00001946"/>
    </source>
</evidence>
<keyword evidence="9" id="KW-0718">Serine biosynthesis</keyword>
<evidence type="ECO:0000256" key="11">
    <source>
        <dbReference type="PIRSR" id="PIRSR604469-1"/>
    </source>
</evidence>
<dbReference type="SFLD" id="SFLDG01136">
    <property type="entry name" value="C1.6:_Phosphoserine_Phosphatas"/>
    <property type="match status" value="1"/>
</dbReference>
<comment type="cofactor">
    <cofactor evidence="1">
        <name>Mg(2+)</name>
        <dbReference type="ChEBI" id="CHEBI:18420"/>
    </cofactor>
</comment>
<dbReference type="OrthoDB" id="27226at2759"/>